<accession>A0A401ZM34</accession>
<proteinExistence type="predicted"/>
<dbReference type="Proteomes" id="UP000287224">
    <property type="component" value="Unassembled WGS sequence"/>
</dbReference>
<dbReference type="AlphaFoldDB" id="A0A401ZM34"/>
<evidence type="ECO:0000313" key="2">
    <source>
        <dbReference type="Proteomes" id="UP000287224"/>
    </source>
</evidence>
<organism evidence="1 2">
    <name type="scientific">Dictyobacter aurantiacus</name>
    <dbReference type="NCBI Taxonomy" id="1936993"/>
    <lineage>
        <taxon>Bacteria</taxon>
        <taxon>Bacillati</taxon>
        <taxon>Chloroflexota</taxon>
        <taxon>Ktedonobacteria</taxon>
        <taxon>Ktedonobacterales</taxon>
        <taxon>Dictyobacteraceae</taxon>
        <taxon>Dictyobacter</taxon>
    </lineage>
</organism>
<gene>
    <name evidence="1" type="ORF">KDAU_52210</name>
</gene>
<dbReference type="EMBL" id="BIFQ01000002">
    <property type="protein sequence ID" value="GCE07892.1"/>
    <property type="molecule type" value="Genomic_DNA"/>
</dbReference>
<keyword evidence="2" id="KW-1185">Reference proteome</keyword>
<comment type="caution">
    <text evidence="1">The sequence shown here is derived from an EMBL/GenBank/DDBJ whole genome shotgun (WGS) entry which is preliminary data.</text>
</comment>
<protein>
    <submittedName>
        <fullName evidence="1">Uncharacterized protein</fullName>
    </submittedName>
</protein>
<sequence>MCAVGSPVLGGGWLVPDFPVADTIAIGPAHLPGEYTSRFIAVDDLIAEIIEV</sequence>
<evidence type="ECO:0000313" key="1">
    <source>
        <dbReference type="EMBL" id="GCE07892.1"/>
    </source>
</evidence>
<name>A0A401ZM34_9CHLR</name>
<reference evidence="2" key="1">
    <citation type="submission" date="2018-12" db="EMBL/GenBank/DDBJ databases">
        <title>Tengunoibacter tsumagoiensis gen. nov., sp. nov., Dictyobacter kobayashii sp. nov., D. alpinus sp. nov., and D. joshuensis sp. nov. and description of Dictyobacteraceae fam. nov. within the order Ktedonobacterales isolated from Tengu-no-mugimeshi.</title>
        <authorList>
            <person name="Wang C.M."/>
            <person name="Zheng Y."/>
            <person name="Sakai Y."/>
            <person name="Toyoda A."/>
            <person name="Minakuchi Y."/>
            <person name="Abe K."/>
            <person name="Yokota A."/>
            <person name="Yabe S."/>
        </authorList>
    </citation>
    <scope>NUCLEOTIDE SEQUENCE [LARGE SCALE GENOMIC DNA]</scope>
    <source>
        <strain evidence="2">S-27</strain>
    </source>
</reference>